<organism evidence="3 4">
    <name type="scientific">Syntrophus gentianae</name>
    <dbReference type="NCBI Taxonomy" id="43775"/>
    <lineage>
        <taxon>Bacteria</taxon>
        <taxon>Pseudomonadati</taxon>
        <taxon>Thermodesulfobacteriota</taxon>
        <taxon>Syntrophia</taxon>
        <taxon>Syntrophales</taxon>
        <taxon>Syntrophaceae</taxon>
        <taxon>Syntrophus</taxon>
    </lineage>
</organism>
<dbReference type="Proteomes" id="UP000198744">
    <property type="component" value="Unassembled WGS sequence"/>
</dbReference>
<dbReference type="NCBIfam" id="TIGR02595">
    <property type="entry name" value="PEP_CTERM"/>
    <property type="match status" value="1"/>
</dbReference>
<evidence type="ECO:0000259" key="2">
    <source>
        <dbReference type="Pfam" id="PF07589"/>
    </source>
</evidence>
<keyword evidence="4" id="KW-1185">Reference proteome</keyword>
<evidence type="ECO:0000313" key="4">
    <source>
        <dbReference type="Proteomes" id="UP000198744"/>
    </source>
</evidence>
<dbReference type="Pfam" id="PF07589">
    <property type="entry name" value="PEP-CTERM"/>
    <property type="match status" value="1"/>
</dbReference>
<dbReference type="InterPro" id="IPR013424">
    <property type="entry name" value="Ice-binding_C"/>
</dbReference>
<feature type="chain" id="PRO_5011783313" evidence="1">
    <location>
        <begin position="24"/>
        <end position="200"/>
    </location>
</feature>
<keyword evidence="1" id="KW-0732">Signal</keyword>
<evidence type="ECO:0000256" key="1">
    <source>
        <dbReference type="SAM" id="SignalP"/>
    </source>
</evidence>
<gene>
    <name evidence="3" type="ORF">SAMN04489760_105142</name>
</gene>
<evidence type="ECO:0000313" key="3">
    <source>
        <dbReference type="EMBL" id="SEM15871.1"/>
    </source>
</evidence>
<proteinExistence type="predicted"/>
<reference evidence="3 4" key="1">
    <citation type="submission" date="2016-10" db="EMBL/GenBank/DDBJ databases">
        <authorList>
            <person name="de Groot N.N."/>
        </authorList>
    </citation>
    <scope>NUCLEOTIDE SEQUENCE [LARGE SCALE GENOMIC DNA]</scope>
    <source>
        <strain evidence="3 4">DSM 8423</strain>
    </source>
</reference>
<name>A0A1H7W322_9BACT</name>
<protein>
    <submittedName>
        <fullName evidence="3">PEP-CTERM protein-sorting domain-containing protein</fullName>
    </submittedName>
</protein>
<sequence>MKKYNIFLIVCVLFMSSARIAVATPYTYKMGDGSWIDTSATISALEMTASIKSGVSGLIYNLDVGESKTFGFAIIGTKESWINEDDLLASTVTAYVDFANPDIMASVNGTSVGFKGCFEFEQGWTLVWSDPVYVDFANGGKFMIELSDASYENGWWKGPNGDDCVTVTVTHLANPTTVPEPATLLLLGLGLVGLTRLKKF</sequence>
<feature type="domain" description="Ice-binding protein C-terminal" evidence="2">
    <location>
        <begin position="177"/>
        <end position="198"/>
    </location>
</feature>
<dbReference type="RefSeq" id="WP_093882668.1">
    <property type="nucleotide sequence ID" value="NZ_FOBS01000005.1"/>
</dbReference>
<dbReference type="OrthoDB" id="8108447at2"/>
<dbReference type="EMBL" id="FOBS01000005">
    <property type="protein sequence ID" value="SEM15871.1"/>
    <property type="molecule type" value="Genomic_DNA"/>
</dbReference>
<dbReference type="AlphaFoldDB" id="A0A1H7W322"/>
<accession>A0A1H7W322</accession>
<feature type="signal peptide" evidence="1">
    <location>
        <begin position="1"/>
        <end position="23"/>
    </location>
</feature>